<sequence length="123" mass="14112">MVSALPDLPPPLSFLCIIAIVIAYIMCCYLVIDFISQDDENIRAEQDLHSSSYSHLSVEELQEITFLYHRVGANFSTCAICLENLQQEEVCRVLPACRHEFHAQCIDPWLLKRLTCPVCRQRV</sequence>
<dbReference type="PROSITE" id="PS50089">
    <property type="entry name" value="ZF_RING_2"/>
    <property type="match status" value="1"/>
</dbReference>
<keyword evidence="7 10" id="KW-0472">Membrane</keyword>
<evidence type="ECO:0000256" key="6">
    <source>
        <dbReference type="ARBA" id="ARBA00022989"/>
    </source>
</evidence>
<keyword evidence="13" id="KW-1185">Reference proteome</keyword>
<organism evidence="12 13">
    <name type="scientific">Handroanthus impetiginosus</name>
    <dbReference type="NCBI Taxonomy" id="429701"/>
    <lineage>
        <taxon>Eukaryota</taxon>
        <taxon>Viridiplantae</taxon>
        <taxon>Streptophyta</taxon>
        <taxon>Embryophyta</taxon>
        <taxon>Tracheophyta</taxon>
        <taxon>Spermatophyta</taxon>
        <taxon>Magnoliopsida</taxon>
        <taxon>eudicotyledons</taxon>
        <taxon>Gunneridae</taxon>
        <taxon>Pentapetalae</taxon>
        <taxon>asterids</taxon>
        <taxon>lamiids</taxon>
        <taxon>Lamiales</taxon>
        <taxon>Bignoniaceae</taxon>
        <taxon>Crescentiina</taxon>
        <taxon>Tabebuia alliance</taxon>
        <taxon>Handroanthus</taxon>
    </lineage>
</organism>
<evidence type="ECO:0000256" key="7">
    <source>
        <dbReference type="ARBA" id="ARBA00023136"/>
    </source>
</evidence>
<dbReference type="CDD" id="cd16454">
    <property type="entry name" value="RING-H2_PA-TM-RING"/>
    <property type="match status" value="1"/>
</dbReference>
<proteinExistence type="inferred from homology"/>
<dbReference type="SMART" id="SM00184">
    <property type="entry name" value="RING"/>
    <property type="match status" value="1"/>
</dbReference>
<accession>A0A2G9GNA6</accession>
<dbReference type="GO" id="GO:0008270">
    <property type="term" value="F:zinc ion binding"/>
    <property type="evidence" value="ECO:0007669"/>
    <property type="project" value="UniProtKB-KW"/>
</dbReference>
<dbReference type="Proteomes" id="UP000231279">
    <property type="component" value="Unassembled WGS sequence"/>
</dbReference>
<dbReference type="InterPro" id="IPR001841">
    <property type="entry name" value="Znf_RING"/>
</dbReference>
<dbReference type="EMBL" id="NKXS01004333">
    <property type="protein sequence ID" value="PIN06728.1"/>
    <property type="molecule type" value="Genomic_DNA"/>
</dbReference>
<protein>
    <recommendedName>
        <fullName evidence="11">RING-type domain-containing protein</fullName>
    </recommendedName>
</protein>
<evidence type="ECO:0000256" key="4">
    <source>
        <dbReference type="ARBA" id="ARBA00022771"/>
    </source>
</evidence>
<evidence type="ECO:0000256" key="8">
    <source>
        <dbReference type="ARBA" id="ARBA00024209"/>
    </source>
</evidence>
<dbReference type="SUPFAM" id="SSF57850">
    <property type="entry name" value="RING/U-box"/>
    <property type="match status" value="1"/>
</dbReference>
<evidence type="ECO:0000313" key="13">
    <source>
        <dbReference type="Proteomes" id="UP000231279"/>
    </source>
</evidence>
<keyword evidence="2 10" id="KW-0812">Transmembrane</keyword>
<keyword evidence="6 10" id="KW-1133">Transmembrane helix</keyword>
<comment type="subcellular location">
    <subcellularLocation>
        <location evidence="1">Membrane</location>
    </subcellularLocation>
</comment>
<dbReference type="Gene3D" id="3.30.40.10">
    <property type="entry name" value="Zinc/RING finger domain, C3HC4 (zinc finger)"/>
    <property type="match status" value="1"/>
</dbReference>
<keyword evidence="4 9" id="KW-0863">Zinc-finger</keyword>
<comment type="caution">
    <text evidence="12">The sequence shown here is derived from an EMBL/GenBank/DDBJ whole genome shotgun (WGS) entry which is preliminary data.</text>
</comment>
<dbReference type="STRING" id="429701.A0A2G9GNA6"/>
<dbReference type="Pfam" id="PF13639">
    <property type="entry name" value="zf-RING_2"/>
    <property type="match status" value="1"/>
</dbReference>
<gene>
    <name evidence="12" type="ORF">CDL12_20715</name>
</gene>
<dbReference type="PANTHER" id="PTHR46539">
    <property type="entry name" value="E3 UBIQUITIN-PROTEIN LIGASE ATL42"/>
    <property type="match status" value="1"/>
</dbReference>
<comment type="similarity">
    <text evidence="8">Belongs to the RING-type zinc finger family. ATL subfamily.</text>
</comment>
<evidence type="ECO:0000259" key="11">
    <source>
        <dbReference type="PROSITE" id="PS50089"/>
    </source>
</evidence>
<evidence type="ECO:0000256" key="3">
    <source>
        <dbReference type="ARBA" id="ARBA00022723"/>
    </source>
</evidence>
<feature type="domain" description="RING-type" evidence="11">
    <location>
        <begin position="78"/>
        <end position="120"/>
    </location>
</feature>
<keyword evidence="3" id="KW-0479">Metal-binding</keyword>
<dbReference type="PANTHER" id="PTHR46539:SF13">
    <property type="entry name" value="RING-TYPE DOMAIN-CONTAINING PROTEIN"/>
    <property type="match status" value="1"/>
</dbReference>
<reference evidence="13" key="1">
    <citation type="journal article" date="2018" name="Gigascience">
        <title>Genome assembly of the Pink Ipe (Handroanthus impetiginosus, Bignoniaceae), a highly valued, ecologically keystone Neotropical timber forest tree.</title>
        <authorList>
            <person name="Silva-Junior O.B."/>
            <person name="Grattapaglia D."/>
            <person name="Novaes E."/>
            <person name="Collevatti R.G."/>
        </authorList>
    </citation>
    <scope>NUCLEOTIDE SEQUENCE [LARGE SCALE GENOMIC DNA]</scope>
    <source>
        <strain evidence="13">cv. UFG-1</strain>
    </source>
</reference>
<dbReference type="InterPro" id="IPR013083">
    <property type="entry name" value="Znf_RING/FYVE/PHD"/>
</dbReference>
<dbReference type="GO" id="GO:0016020">
    <property type="term" value="C:membrane"/>
    <property type="evidence" value="ECO:0007669"/>
    <property type="project" value="UniProtKB-SubCell"/>
</dbReference>
<feature type="transmembrane region" description="Helical" evidence="10">
    <location>
        <begin position="12"/>
        <end position="32"/>
    </location>
</feature>
<evidence type="ECO:0000256" key="2">
    <source>
        <dbReference type="ARBA" id="ARBA00022692"/>
    </source>
</evidence>
<evidence type="ECO:0000256" key="5">
    <source>
        <dbReference type="ARBA" id="ARBA00022833"/>
    </source>
</evidence>
<evidence type="ECO:0000256" key="10">
    <source>
        <dbReference type="SAM" id="Phobius"/>
    </source>
</evidence>
<keyword evidence="5" id="KW-0862">Zinc</keyword>
<evidence type="ECO:0000256" key="9">
    <source>
        <dbReference type="PROSITE-ProRule" id="PRU00175"/>
    </source>
</evidence>
<name>A0A2G9GNA6_9LAMI</name>
<evidence type="ECO:0000256" key="1">
    <source>
        <dbReference type="ARBA" id="ARBA00004370"/>
    </source>
</evidence>
<evidence type="ECO:0000313" key="12">
    <source>
        <dbReference type="EMBL" id="PIN06728.1"/>
    </source>
</evidence>
<dbReference type="AlphaFoldDB" id="A0A2G9GNA6"/>
<dbReference type="OrthoDB" id="8062037at2759"/>